<evidence type="ECO:0000256" key="6">
    <source>
        <dbReference type="SAM" id="Phobius"/>
    </source>
</evidence>
<keyword evidence="5 6" id="KW-0472">Membrane</keyword>
<dbReference type="Pfam" id="PF01810">
    <property type="entry name" value="LysE"/>
    <property type="match status" value="1"/>
</dbReference>
<protein>
    <submittedName>
        <fullName evidence="7">LysE/ArgO family amino acid transporter</fullName>
    </submittedName>
</protein>
<sequence length="207" mass="21820">MFVAPTFQGFSLGLGLIIAIGAQNAFVLRQGLRREYVGSVVLLCAIADALLISAGVFGLAAALGDLVWLAKGMALAGAIFLAIYGWRAISRARTPGELNVDQTGNSLSRGAALLQATAFTLLNPHVYLDTMLLVGTAGAQQPAALQPWFVFGACAASFIWFAALGFGARWLAPLFAKPAAWQVLDGMIGVIMWVLAIVLLRHAFSSL</sequence>
<evidence type="ECO:0000313" key="8">
    <source>
        <dbReference type="Proteomes" id="UP001626549"/>
    </source>
</evidence>
<comment type="subcellular location">
    <subcellularLocation>
        <location evidence="1">Cell membrane</location>
        <topology evidence="1">Multi-pass membrane protein</topology>
    </subcellularLocation>
</comment>
<keyword evidence="2" id="KW-1003">Cell membrane</keyword>
<keyword evidence="3 6" id="KW-0812">Transmembrane</keyword>
<dbReference type="PANTHER" id="PTHR30086">
    <property type="entry name" value="ARGININE EXPORTER PROTEIN ARGO"/>
    <property type="match status" value="1"/>
</dbReference>
<feature type="transmembrane region" description="Helical" evidence="6">
    <location>
        <begin position="183"/>
        <end position="204"/>
    </location>
</feature>
<evidence type="ECO:0000313" key="7">
    <source>
        <dbReference type="EMBL" id="WOJ97233.1"/>
    </source>
</evidence>
<feature type="transmembrane region" description="Helical" evidence="6">
    <location>
        <begin position="40"/>
        <end position="62"/>
    </location>
</feature>
<gene>
    <name evidence="7" type="ORF">R0137_01340</name>
</gene>
<name>A0ABZ0IDR2_9GAMM</name>
<feature type="transmembrane region" description="Helical" evidence="6">
    <location>
        <begin position="68"/>
        <end position="89"/>
    </location>
</feature>
<proteinExistence type="predicted"/>
<keyword evidence="4 6" id="KW-1133">Transmembrane helix</keyword>
<dbReference type="InterPro" id="IPR001123">
    <property type="entry name" value="LeuE-type"/>
</dbReference>
<evidence type="ECO:0000256" key="1">
    <source>
        <dbReference type="ARBA" id="ARBA00004651"/>
    </source>
</evidence>
<feature type="transmembrane region" description="Helical" evidence="6">
    <location>
        <begin position="148"/>
        <end position="171"/>
    </location>
</feature>
<organism evidence="7 8">
    <name type="scientific">Congregibacter brevis</name>
    <dbReference type="NCBI Taxonomy" id="3081201"/>
    <lineage>
        <taxon>Bacteria</taxon>
        <taxon>Pseudomonadati</taxon>
        <taxon>Pseudomonadota</taxon>
        <taxon>Gammaproteobacteria</taxon>
        <taxon>Cellvibrionales</taxon>
        <taxon>Halieaceae</taxon>
        <taxon>Congregibacter</taxon>
    </lineage>
</organism>
<reference evidence="7 8" key="1">
    <citation type="submission" date="2023-10" db="EMBL/GenBank/DDBJ databases">
        <title>Two novel species belonging to the OM43/NOR5 clade.</title>
        <authorList>
            <person name="Park M."/>
        </authorList>
    </citation>
    <scope>NUCLEOTIDE SEQUENCE [LARGE SCALE GENOMIC DNA]</scope>
    <source>
        <strain evidence="7 8">IMCC45268</strain>
    </source>
</reference>
<dbReference type="PANTHER" id="PTHR30086:SF20">
    <property type="entry name" value="ARGININE EXPORTER PROTEIN ARGO-RELATED"/>
    <property type="match status" value="1"/>
</dbReference>
<feature type="transmembrane region" description="Helical" evidence="6">
    <location>
        <begin position="6"/>
        <end position="28"/>
    </location>
</feature>
<dbReference type="RefSeq" id="WP_407327956.1">
    <property type="nucleotide sequence ID" value="NZ_CP136865.1"/>
</dbReference>
<keyword evidence="8" id="KW-1185">Reference proteome</keyword>
<evidence type="ECO:0000256" key="4">
    <source>
        <dbReference type="ARBA" id="ARBA00022989"/>
    </source>
</evidence>
<evidence type="ECO:0000256" key="5">
    <source>
        <dbReference type="ARBA" id="ARBA00023136"/>
    </source>
</evidence>
<evidence type="ECO:0000256" key="2">
    <source>
        <dbReference type="ARBA" id="ARBA00022475"/>
    </source>
</evidence>
<dbReference type="Proteomes" id="UP001626549">
    <property type="component" value="Chromosome"/>
</dbReference>
<dbReference type="EMBL" id="CP136865">
    <property type="protein sequence ID" value="WOJ97233.1"/>
    <property type="molecule type" value="Genomic_DNA"/>
</dbReference>
<accession>A0ABZ0IDR2</accession>
<evidence type="ECO:0000256" key="3">
    <source>
        <dbReference type="ARBA" id="ARBA00022692"/>
    </source>
</evidence>